<feature type="region of interest" description="Disordered" evidence="1">
    <location>
        <begin position="1"/>
        <end position="69"/>
    </location>
</feature>
<dbReference type="EMBL" id="QXFU01000721">
    <property type="protein sequence ID" value="KAE9023050.1"/>
    <property type="molecule type" value="Genomic_DNA"/>
</dbReference>
<dbReference type="OrthoDB" id="133914at2759"/>
<dbReference type="AlphaFoldDB" id="A0A6A4F9H6"/>
<gene>
    <name evidence="3" type="ORF">PR001_g11567</name>
    <name evidence="2" type="ORF">PR002_g11815</name>
    <name evidence="4" type="ORF">PR003_g11006</name>
</gene>
<evidence type="ECO:0000313" key="3">
    <source>
        <dbReference type="EMBL" id="KAE9029194.1"/>
    </source>
</evidence>
<evidence type="ECO:0000313" key="4">
    <source>
        <dbReference type="EMBL" id="KAE9339454.1"/>
    </source>
</evidence>
<proteinExistence type="predicted"/>
<name>A0A6A4F9H6_9STRA</name>
<evidence type="ECO:0000256" key="1">
    <source>
        <dbReference type="SAM" id="MobiDB-lite"/>
    </source>
</evidence>
<dbReference type="Proteomes" id="UP000435112">
    <property type="component" value="Unassembled WGS sequence"/>
</dbReference>
<protein>
    <submittedName>
        <fullName evidence="4">Uncharacterized protein</fullName>
    </submittedName>
</protein>
<dbReference type="EMBL" id="QXFT01000618">
    <property type="protein sequence ID" value="KAE9339454.1"/>
    <property type="molecule type" value="Genomic_DNA"/>
</dbReference>
<dbReference type="Proteomes" id="UP000434957">
    <property type="component" value="Unassembled WGS sequence"/>
</dbReference>
<organism evidence="4 6">
    <name type="scientific">Phytophthora rubi</name>
    <dbReference type="NCBI Taxonomy" id="129364"/>
    <lineage>
        <taxon>Eukaryota</taxon>
        <taxon>Sar</taxon>
        <taxon>Stramenopiles</taxon>
        <taxon>Oomycota</taxon>
        <taxon>Peronosporomycetes</taxon>
        <taxon>Peronosporales</taxon>
        <taxon>Peronosporaceae</taxon>
        <taxon>Phytophthora</taxon>
    </lineage>
</organism>
<evidence type="ECO:0000313" key="5">
    <source>
        <dbReference type="Proteomes" id="UP000429607"/>
    </source>
</evidence>
<evidence type="ECO:0000313" key="7">
    <source>
        <dbReference type="Proteomes" id="UP000435112"/>
    </source>
</evidence>
<comment type="caution">
    <text evidence="4">The sequence shown here is derived from an EMBL/GenBank/DDBJ whole genome shotgun (WGS) entry which is preliminary data.</text>
</comment>
<dbReference type="Proteomes" id="UP000429607">
    <property type="component" value="Unassembled WGS sequence"/>
</dbReference>
<dbReference type="EMBL" id="QXFV01000716">
    <property type="protein sequence ID" value="KAE9029194.1"/>
    <property type="molecule type" value="Genomic_DNA"/>
</dbReference>
<evidence type="ECO:0000313" key="6">
    <source>
        <dbReference type="Proteomes" id="UP000434957"/>
    </source>
</evidence>
<sequence length="125" mass="12986">MSGVRQQRGSSGGTSGAGHSGGGGQGTVGVQPSGGGQQVVAQQGDAGRQAGGAHVVLRGTNKPPQYTEDGGFDLFKAQLRSYLTQRDCWGIVSGRIQPDPNDAARQQIYEEKNTFVCDALLRGLL</sequence>
<evidence type="ECO:0000313" key="2">
    <source>
        <dbReference type="EMBL" id="KAE9023050.1"/>
    </source>
</evidence>
<feature type="compositionally biased region" description="Low complexity" evidence="1">
    <location>
        <begin position="38"/>
        <end position="53"/>
    </location>
</feature>
<keyword evidence="6" id="KW-1185">Reference proteome</keyword>
<accession>A0A6A4F9H6</accession>
<feature type="compositionally biased region" description="Gly residues" evidence="1">
    <location>
        <begin position="10"/>
        <end position="37"/>
    </location>
</feature>
<reference evidence="4 6" key="1">
    <citation type="submission" date="2018-08" db="EMBL/GenBank/DDBJ databases">
        <title>Genomic investigation of the strawberry pathogen Phytophthora fragariae indicates pathogenicity is determined by transcriptional variation in three key races.</title>
        <authorList>
            <person name="Adams T.M."/>
            <person name="Armitage A.D."/>
            <person name="Sobczyk M.K."/>
            <person name="Bates H.J."/>
            <person name="Dunwell J.M."/>
            <person name="Nellist C.F."/>
            <person name="Harrison R.J."/>
        </authorList>
    </citation>
    <scope>NUCLEOTIDE SEQUENCE [LARGE SCALE GENOMIC DNA]</scope>
    <source>
        <strain evidence="3 5">SCRP249</strain>
        <strain evidence="2 7">SCRP324</strain>
        <strain evidence="4 6">SCRP333</strain>
    </source>
</reference>